<dbReference type="Pfam" id="PF14759">
    <property type="entry name" value="Reductase_C"/>
    <property type="match status" value="1"/>
</dbReference>
<dbReference type="Proteomes" id="UP000322545">
    <property type="component" value="Unassembled WGS sequence"/>
</dbReference>
<comment type="cofactor">
    <cofactor evidence="1">
        <name>FAD</name>
        <dbReference type="ChEBI" id="CHEBI:57692"/>
    </cofactor>
</comment>
<evidence type="ECO:0000256" key="3">
    <source>
        <dbReference type="ARBA" id="ARBA00022827"/>
    </source>
</evidence>
<dbReference type="AlphaFoldDB" id="A0A1M7JFH5"/>
<keyword evidence="7" id="KW-0223">Dioxygenase</keyword>
<dbReference type="EMBL" id="FRCB01000008">
    <property type="protein sequence ID" value="SHM51631.1"/>
    <property type="molecule type" value="Genomic_DNA"/>
</dbReference>
<proteinExistence type="predicted"/>
<dbReference type="Gene3D" id="3.50.50.60">
    <property type="entry name" value="FAD/NAD(P)-binding domain"/>
    <property type="match status" value="2"/>
</dbReference>
<dbReference type="GO" id="GO:0005737">
    <property type="term" value="C:cytoplasm"/>
    <property type="evidence" value="ECO:0007669"/>
    <property type="project" value="TreeGrafter"/>
</dbReference>
<evidence type="ECO:0000256" key="2">
    <source>
        <dbReference type="ARBA" id="ARBA00022630"/>
    </source>
</evidence>
<accession>A0A1M7JFH5</accession>
<dbReference type="RefSeq" id="WP_149780386.1">
    <property type="nucleotide sequence ID" value="NZ_FRCB01000008.1"/>
</dbReference>
<evidence type="ECO:0000313" key="7">
    <source>
        <dbReference type="EMBL" id="SHM51631.1"/>
    </source>
</evidence>
<dbReference type="SUPFAM" id="SSF51905">
    <property type="entry name" value="FAD/NAD(P)-binding domain"/>
    <property type="match status" value="2"/>
</dbReference>
<sequence length="413" mass="44197">MTGIVVIGGGQAGAALVAKLREAGYSGRLTLICGERVPPYQRPPLSKAYLKGDMERERLFLRPESFYASQDIDLRLGDRVTEIDPAARLLKVGGATLAYSQLALTTGSVPRRLPALIGGSLRGVYVMRGLADIDAMAAEFVAGRRLLIVGGGYIGLEAAAVAASLGLEVTLVEAAPRILQRVAAPETSNYFRTLHKSYGVRLLEGTSLDRLLGSGTVKGAVLNDGRELETDFVLVGVGVSPATGLAERAGIAIDNGIWTDELGRTSDRAIWAAGDCASFPYKDMQIRLESVGHAIDHAECVAVNMLGAGLPYIAKPWFWSDQYDVKLQIAGLNSGYDRVVERSGKCISTSIWYYKGDQLLAVDAVNDPRAYMAAKRIIEAGQTVDPRLVQDPNTDLRDLLVTAAAPQTKASGF</sequence>
<dbReference type="InterPro" id="IPR036188">
    <property type="entry name" value="FAD/NAD-bd_sf"/>
</dbReference>
<dbReference type="GO" id="GO:0016651">
    <property type="term" value="F:oxidoreductase activity, acting on NAD(P)H"/>
    <property type="evidence" value="ECO:0007669"/>
    <property type="project" value="TreeGrafter"/>
</dbReference>
<keyword evidence="8" id="KW-1185">Reference proteome</keyword>
<evidence type="ECO:0000259" key="6">
    <source>
        <dbReference type="Pfam" id="PF14759"/>
    </source>
</evidence>
<organism evidence="7 8">
    <name type="scientific">Roseovarius litoreus</name>
    <dbReference type="NCBI Taxonomy" id="1155722"/>
    <lineage>
        <taxon>Bacteria</taxon>
        <taxon>Pseudomonadati</taxon>
        <taxon>Pseudomonadota</taxon>
        <taxon>Alphaproteobacteria</taxon>
        <taxon>Rhodobacterales</taxon>
        <taxon>Roseobacteraceae</taxon>
        <taxon>Roseovarius</taxon>
    </lineage>
</organism>
<keyword evidence="4" id="KW-0560">Oxidoreductase</keyword>
<dbReference type="GO" id="GO:0051213">
    <property type="term" value="F:dioxygenase activity"/>
    <property type="evidence" value="ECO:0007669"/>
    <property type="project" value="UniProtKB-KW"/>
</dbReference>
<keyword evidence="3" id="KW-0274">FAD</keyword>
<dbReference type="PANTHER" id="PTHR43557">
    <property type="entry name" value="APOPTOSIS-INDUCING FACTOR 1"/>
    <property type="match status" value="1"/>
</dbReference>
<gene>
    <name evidence="7" type="ORF">SAMN05443432_108161</name>
</gene>
<dbReference type="Pfam" id="PF07992">
    <property type="entry name" value="Pyr_redox_2"/>
    <property type="match status" value="1"/>
</dbReference>
<name>A0A1M7JFH5_9RHOB</name>
<dbReference type="InterPro" id="IPR023753">
    <property type="entry name" value="FAD/NAD-binding_dom"/>
</dbReference>
<keyword evidence="2" id="KW-0285">Flavoprotein</keyword>
<feature type="domain" description="FAD/NAD(P)-binding" evidence="5">
    <location>
        <begin position="4"/>
        <end position="297"/>
    </location>
</feature>
<dbReference type="InterPro" id="IPR016156">
    <property type="entry name" value="FAD/NAD-linked_Rdtase_dimer_sf"/>
</dbReference>
<dbReference type="SUPFAM" id="SSF55424">
    <property type="entry name" value="FAD/NAD-linked reductases, dimerisation (C-terminal) domain"/>
    <property type="match status" value="1"/>
</dbReference>
<evidence type="ECO:0000259" key="5">
    <source>
        <dbReference type="Pfam" id="PF07992"/>
    </source>
</evidence>
<evidence type="ECO:0000256" key="1">
    <source>
        <dbReference type="ARBA" id="ARBA00001974"/>
    </source>
</evidence>
<evidence type="ECO:0000313" key="8">
    <source>
        <dbReference type="Proteomes" id="UP000322545"/>
    </source>
</evidence>
<dbReference type="InterPro" id="IPR050446">
    <property type="entry name" value="FAD-oxidoreductase/Apoptosis"/>
</dbReference>
<dbReference type="PANTHER" id="PTHR43557:SF2">
    <property type="entry name" value="RIESKE DOMAIN-CONTAINING PROTEIN-RELATED"/>
    <property type="match status" value="1"/>
</dbReference>
<reference evidence="7 8" key="1">
    <citation type="submission" date="2016-11" db="EMBL/GenBank/DDBJ databases">
        <authorList>
            <person name="Varghese N."/>
            <person name="Submissions S."/>
        </authorList>
    </citation>
    <scope>NUCLEOTIDE SEQUENCE [LARGE SCALE GENOMIC DNA]</scope>
    <source>
        <strain evidence="7 8">DSM 28249</strain>
    </source>
</reference>
<feature type="domain" description="Reductase C-terminal" evidence="6">
    <location>
        <begin position="317"/>
        <end position="400"/>
    </location>
</feature>
<dbReference type="Gene3D" id="3.30.390.30">
    <property type="match status" value="1"/>
</dbReference>
<dbReference type="InterPro" id="IPR028202">
    <property type="entry name" value="Reductase_C"/>
</dbReference>
<dbReference type="PRINTS" id="PR00368">
    <property type="entry name" value="FADPNR"/>
</dbReference>
<dbReference type="PRINTS" id="PR00411">
    <property type="entry name" value="PNDRDTASEI"/>
</dbReference>
<protein>
    <submittedName>
        <fullName evidence="7">3-phenylpropionate/trans-cinnamate dioxygenase ferredoxin reductase subunit</fullName>
    </submittedName>
</protein>
<evidence type="ECO:0000256" key="4">
    <source>
        <dbReference type="ARBA" id="ARBA00023002"/>
    </source>
</evidence>